<evidence type="ECO:0000313" key="9">
    <source>
        <dbReference type="Proteomes" id="UP000799428"/>
    </source>
</evidence>
<evidence type="ECO:0000256" key="4">
    <source>
        <dbReference type="ARBA" id="ARBA00023136"/>
    </source>
</evidence>
<feature type="transmembrane region" description="Helical" evidence="6">
    <location>
        <begin position="78"/>
        <end position="101"/>
    </location>
</feature>
<comment type="subcellular location">
    <subcellularLocation>
        <location evidence="1">Membrane</location>
        <topology evidence="1">Multi-pass membrane protein</topology>
    </subcellularLocation>
</comment>
<keyword evidence="3 6" id="KW-1133">Transmembrane helix</keyword>
<feature type="domain" description="Rhodopsin" evidence="7">
    <location>
        <begin position="5"/>
        <end position="224"/>
    </location>
</feature>
<sequence length="308" mass="34724">MFAVVGTCLYYAICVYGVTKAKFATHMWDVSVAHVMSNEFLISSFFLNWPTALVWAFAKTSFFLMYLNLFRPVEWLRIGCYFGLIINWGFYTAVIAASIYYNAPNPGQTWLEGSQNPRYTRSFNMTMPIASGSLILDFYILILPIWVVWNLHLDIKRRIGVLAIFATGLIACIASSLSIVYKHKLAGHIDDFTYWTYPILLMALVEMCVGISCSCMPSLAALWRYLDRKGSGTGWSFWNSVIFTPIRSLFRSGGSGGDSKGQSEDWTKDSNQIHKSSYINIQVDSESTRGLAHEHEMTDFGGPSSNMV</sequence>
<dbReference type="AlphaFoldDB" id="A0A6G1JUZ7"/>
<dbReference type="InterPro" id="IPR049326">
    <property type="entry name" value="Rhodopsin_dom_fungi"/>
</dbReference>
<proteinExistence type="inferred from homology"/>
<protein>
    <recommendedName>
        <fullName evidence="7">Rhodopsin domain-containing protein</fullName>
    </recommendedName>
</protein>
<gene>
    <name evidence="8" type="ORF">K504DRAFT_391376</name>
</gene>
<keyword evidence="4 6" id="KW-0472">Membrane</keyword>
<keyword evidence="2 6" id="KW-0812">Transmembrane</keyword>
<reference evidence="8" key="1">
    <citation type="journal article" date="2020" name="Stud. Mycol.">
        <title>101 Dothideomycetes genomes: a test case for predicting lifestyles and emergence of pathogens.</title>
        <authorList>
            <person name="Haridas S."/>
            <person name="Albert R."/>
            <person name="Binder M."/>
            <person name="Bloem J."/>
            <person name="Labutti K."/>
            <person name="Salamov A."/>
            <person name="Andreopoulos B."/>
            <person name="Baker S."/>
            <person name="Barry K."/>
            <person name="Bills G."/>
            <person name="Bluhm B."/>
            <person name="Cannon C."/>
            <person name="Castanera R."/>
            <person name="Culley D."/>
            <person name="Daum C."/>
            <person name="Ezra D."/>
            <person name="Gonzalez J."/>
            <person name="Henrissat B."/>
            <person name="Kuo A."/>
            <person name="Liang C."/>
            <person name="Lipzen A."/>
            <person name="Lutzoni F."/>
            <person name="Magnuson J."/>
            <person name="Mondo S."/>
            <person name="Nolan M."/>
            <person name="Ohm R."/>
            <person name="Pangilinan J."/>
            <person name="Park H.-J."/>
            <person name="Ramirez L."/>
            <person name="Alfaro M."/>
            <person name="Sun H."/>
            <person name="Tritt A."/>
            <person name="Yoshinaga Y."/>
            <person name="Zwiers L.-H."/>
            <person name="Turgeon B."/>
            <person name="Goodwin S."/>
            <person name="Spatafora J."/>
            <person name="Crous P."/>
            <person name="Grigoriev I."/>
        </authorList>
    </citation>
    <scope>NUCLEOTIDE SEQUENCE</scope>
    <source>
        <strain evidence="8">CBS 279.74</strain>
    </source>
</reference>
<dbReference type="InterPro" id="IPR052337">
    <property type="entry name" value="SAT4-like"/>
</dbReference>
<keyword evidence="9" id="KW-1185">Reference proteome</keyword>
<comment type="similarity">
    <text evidence="5">Belongs to the SAT4 family.</text>
</comment>
<feature type="transmembrane region" description="Helical" evidence="6">
    <location>
        <begin position="41"/>
        <end position="66"/>
    </location>
</feature>
<evidence type="ECO:0000259" key="7">
    <source>
        <dbReference type="Pfam" id="PF20684"/>
    </source>
</evidence>
<feature type="transmembrane region" description="Helical" evidence="6">
    <location>
        <begin position="161"/>
        <end position="181"/>
    </location>
</feature>
<feature type="transmembrane region" description="Helical" evidence="6">
    <location>
        <begin position="201"/>
        <end position="223"/>
    </location>
</feature>
<evidence type="ECO:0000256" key="5">
    <source>
        <dbReference type="ARBA" id="ARBA00038359"/>
    </source>
</evidence>
<organism evidence="8 9">
    <name type="scientific">Pleomassaria siparia CBS 279.74</name>
    <dbReference type="NCBI Taxonomy" id="1314801"/>
    <lineage>
        <taxon>Eukaryota</taxon>
        <taxon>Fungi</taxon>
        <taxon>Dikarya</taxon>
        <taxon>Ascomycota</taxon>
        <taxon>Pezizomycotina</taxon>
        <taxon>Dothideomycetes</taxon>
        <taxon>Pleosporomycetidae</taxon>
        <taxon>Pleosporales</taxon>
        <taxon>Pleomassariaceae</taxon>
        <taxon>Pleomassaria</taxon>
    </lineage>
</organism>
<evidence type="ECO:0000256" key="3">
    <source>
        <dbReference type="ARBA" id="ARBA00022989"/>
    </source>
</evidence>
<dbReference type="GO" id="GO:0016020">
    <property type="term" value="C:membrane"/>
    <property type="evidence" value="ECO:0007669"/>
    <property type="project" value="UniProtKB-SubCell"/>
</dbReference>
<dbReference type="PANTHER" id="PTHR33048">
    <property type="entry name" value="PTH11-LIKE INTEGRAL MEMBRANE PROTEIN (AFU_ORTHOLOGUE AFUA_5G11245)"/>
    <property type="match status" value="1"/>
</dbReference>
<name>A0A6G1JUZ7_9PLEO</name>
<accession>A0A6G1JUZ7</accession>
<evidence type="ECO:0000313" key="8">
    <source>
        <dbReference type="EMBL" id="KAF2704075.1"/>
    </source>
</evidence>
<dbReference type="Proteomes" id="UP000799428">
    <property type="component" value="Unassembled WGS sequence"/>
</dbReference>
<dbReference type="PANTHER" id="PTHR33048:SF158">
    <property type="entry name" value="MEMBRANE PROTEIN PTH11-LIKE, PUTATIVE-RELATED"/>
    <property type="match status" value="1"/>
</dbReference>
<evidence type="ECO:0000256" key="1">
    <source>
        <dbReference type="ARBA" id="ARBA00004141"/>
    </source>
</evidence>
<evidence type="ECO:0000256" key="2">
    <source>
        <dbReference type="ARBA" id="ARBA00022692"/>
    </source>
</evidence>
<dbReference type="Pfam" id="PF20684">
    <property type="entry name" value="Fung_rhodopsin"/>
    <property type="match status" value="1"/>
</dbReference>
<feature type="transmembrane region" description="Helical" evidence="6">
    <location>
        <begin position="129"/>
        <end position="149"/>
    </location>
</feature>
<dbReference type="OrthoDB" id="444631at2759"/>
<dbReference type="EMBL" id="MU005784">
    <property type="protein sequence ID" value="KAF2704075.1"/>
    <property type="molecule type" value="Genomic_DNA"/>
</dbReference>
<evidence type="ECO:0000256" key="6">
    <source>
        <dbReference type="SAM" id="Phobius"/>
    </source>
</evidence>